<name>A0A843X5S5_COLES</name>
<dbReference type="OrthoDB" id="2139127at2759"/>
<accession>A0A843X5S5</accession>
<evidence type="ECO:0000313" key="2">
    <source>
        <dbReference type="Proteomes" id="UP000652761"/>
    </source>
</evidence>
<evidence type="ECO:0000313" key="1">
    <source>
        <dbReference type="EMBL" id="MQM11830.1"/>
    </source>
</evidence>
<keyword evidence="2" id="KW-1185">Reference proteome</keyword>
<dbReference type="EMBL" id="NMUH01005115">
    <property type="protein sequence ID" value="MQM11830.1"/>
    <property type="molecule type" value="Genomic_DNA"/>
</dbReference>
<sequence>MWRTVAEVRFRQNCVMLVSDYCCIALWVEVHRLVARCSGEGLRYAVVLAGAFWWFFPERCLGGSGGGSPKTGLQVLPRSALCSFRATVVLPLWFEVCRLVGLRSGEVLPGWLLALLVEVALLFVSELLDYVGGTLCVPMVQVVCIVSRALRALADGGLCRSVSRGHDTIASSEEDAITGRENVVLWMSVASTAIGRPVAIGSRSTLPPDSVLADDVLPIGLLEYVAQPSVAILSGHIQPPLIIGTEPAPLPRERSHSFEQPRSLVPTHHVATPSDFITEWATMKKELHDLRRQIDPRKVADISIPSFQYLGVPPQSELPVYRRGPIQPGYNTTVEEALRSAYQALEAQRRSKKKKAQTETGEPDLEDLISAVSLLFNEDSNISSPEAETAGPELEDLISAVNRLFSEDDISQSQAAAPSAPVATIKRQLLGFGEEIENMNPLVLRQVLSTYRTRDPKLKPYQDLVMLLAKQFRKLIYIHTPRSQNILADVLASLASPDSLEGL</sequence>
<dbReference type="GO" id="GO:0003676">
    <property type="term" value="F:nucleic acid binding"/>
    <property type="evidence" value="ECO:0007669"/>
    <property type="project" value="InterPro"/>
</dbReference>
<comment type="caution">
    <text evidence="1">The sequence shown here is derived from an EMBL/GenBank/DDBJ whole genome shotgun (WGS) entry which is preliminary data.</text>
</comment>
<organism evidence="1 2">
    <name type="scientific">Colocasia esculenta</name>
    <name type="common">Wild taro</name>
    <name type="synonym">Arum esculentum</name>
    <dbReference type="NCBI Taxonomy" id="4460"/>
    <lineage>
        <taxon>Eukaryota</taxon>
        <taxon>Viridiplantae</taxon>
        <taxon>Streptophyta</taxon>
        <taxon>Embryophyta</taxon>
        <taxon>Tracheophyta</taxon>
        <taxon>Spermatophyta</taxon>
        <taxon>Magnoliopsida</taxon>
        <taxon>Liliopsida</taxon>
        <taxon>Araceae</taxon>
        <taxon>Aroideae</taxon>
        <taxon>Colocasieae</taxon>
        <taxon>Colocasia</taxon>
    </lineage>
</organism>
<gene>
    <name evidence="1" type="ORF">Taro_044741</name>
</gene>
<dbReference type="InterPro" id="IPR036397">
    <property type="entry name" value="RNaseH_sf"/>
</dbReference>
<dbReference type="Gene3D" id="3.30.420.10">
    <property type="entry name" value="Ribonuclease H-like superfamily/Ribonuclease H"/>
    <property type="match status" value="1"/>
</dbReference>
<dbReference type="AlphaFoldDB" id="A0A843X5S5"/>
<protein>
    <submittedName>
        <fullName evidence="1">Uncharacterized protein</fullName>
    </submittedName>
</protein>
<dbReference type="Proteomes" id="UP000652761">
    <property type="component" value="Unassembled WGS sequence"/>
</dbReference>
<proteinExistence type="predicted"/>
<reference evidence="1" key="1">
    <citation type="submission" date="2017-07" db="EMBL/GenBank/DDBJ databases">
        <title>Taro Niue Genome Assembly and Annotation.</title>
        <authorList>
            <person name="Atibalentja N."/>
            <person name="Keating K."/>
            <person name="Fields C.J."/>
        </authorList>
    </citation>
    <scope>NUCLEOTIDE SEQUENCE</scope>
    <source>
        <strain evidence="1">Niue_2</strain>
        <tissue evidence="1">Leaf</tissue>
    </source>
</reference>